<feature type="domain" description="Phosphoribosyltransferase" evidence="12">
    <location>
        <begin position="60"/>
        <end position="167"/>
    </location>
</feature>
<comment type="subcellular location">
    <subcellularLocation>
        <location evidence="3 11">Cytoplasm</location>
    </subcellularLocation>
</comment>
<evidence type="ECO:0000256" key="1">
    <source>
        <dbReference type="ARBA" id="ARBA00000868"/>
    </source>
</evidence>
<dbReference type="GO" id="GO:0016757">
    <property type="term" value="F:glycosyltransferase activity"/>
    <property type="evidence" value="ECO:0007669"/>
    <property type="project" value="UniProtKB-KW"/>
</dbReference>
<sequence length="189" mass="19698">MKDEASAPLAGSAAPAESILETIDRLCAVVPNYPTPGVTFRDLTPVFADGPALRGMVDALLAEFEGTFDFVAGVEARGFLLAAAAAYASGHGVITVRKPGKLPRPTYNETYSMEYATNSLEVHIGDIPAGSRVLVLDDVLATGGTLGATARLIERAGSRVAGIGVVLELDGLGGRENLAGYHVHSLRTY</sequence>
<evidence type="ECO:0000256" key="6">
    <source>
        <dbReference type="ARBA" id="ARBA00011893"/>
    </source>
</evidence>
<comment type="pathway">
    <text evidence="4 11">Purine metabolism; AMP biosynthesis via salvage pathway; AMP from adenine: step 1/1.</text>
</comment>
<comment type="similarity">
    <text evidence="5 11">Belongs to the purine/pyrimidine phosphoribosyltransferase family.</text>
</comment>
<dbReference type="RefSeq" id="WP_152228422.1">
    <property type="nucleotide sequence ID" value="NZ_BAAALV010000007.1"/>
</dbReference>
<comment type="caution">
    <text evidence="13">The sequence shown here is derived from an EMBL/GenBank/DDBJ whole genome shotgun (WGS) entry which is preliminary data.</text>
</comment>
<dbReference type="PANTHER" id="PTHR32315">
    <property type="entry name" value="ADENINE PHOSPHORIBOSYLTRANSFERASE"/>
    <property type="match status" value="1"/>
</dbReference>
<dbReference type="EC" id="2.4.2.7" evidence="6 11"/>
<dbReference type="InterPro" id="IPR005764">
    <property type="entry name" value="Ade_phspho_trans"/>
</dbReference>
<dbReference type="CDD" id="cd06223">
    <property type="entry name" value="PRTases_typeI"/>
    <property type="match status" value="1"/>
</dbReference>
<protein>
    <recommendedName>
        <fullName evidence="6 11">Adenine phosphoribosyltransferase</fullName>
        <shortName evidence="11">APRT</shortName>
        <ecNumber evidence="6 11">2.4.2.7</ecNumber>
    </recommendedName>
</protein>
<keyword evidence="9 11" id="KW-0808">Transferase</keyword>
<dbReference type="InterPro" id="IPR000836">
    <property type="entry name" value="PRTase_dom"/>
</dbReference>
<evidence type="ECO:0000256" key="3">
    <source>
        <dbReference type="ARBA" id="ARBA00004496"/>
    </source>
</evidence>
<dbReference type="EMBL" id="BAAALV010000007">
    <property type="protein sequence ID" value="GAA1923821.1"/>
    <property type="molecule type" value="Genomic_DNA"/>
</dbReference>
<gene>
    <name evidence="11" type="primary">apt</name>
    <name evidence="13" type="ORF">GCM10009688_31150</name>
</gene>
<dbReference type="NCBIfam" id="NF002636">
    <property type="entry name" value="PRK02304.1-5"/>
    <property type="match status" value="1"/>
</dbReference>
<evidence type="ECO:0000259" key="12">
    <source>
        <dbReference type="Pfam" id="PF00156"/>
    </source>
</evidence>
<evidence type="ECO:0000256" key="2">
    <source>
        <dbReference type="ARBA" id="ARBA00003968"/>
    </source>
</evidence>
<accession>A0ABN2PK56</accession>
<evidence type="ECO:0000256" key="4">
    <source>
        <dbReference type="ARBA" id="ARBA00004659"/>
    </source>
</evidence>
<evidence type="ECO:0000256" key="7">
    <source>
        <dbReference type="ARBA" id="ARBA00022490"/>
    </source>
</evidence>
<reference evidence="13 14" key="1">
    <citation type="journal article" date="2019" name="Int. J. Syst. Evol. Microbiol.">
        <title>The Global Catalogue of Microorganisms (GCM) 10K type strain sequencing project: providing services to taxonomists for standard genome sequencing and annotation.</title>
        <authorList>
            <consortium name="The Broad Institute Genomics Platform"/>
            <consortium name="The Broad Institute Genome Sequencing Center for Infectious Disease"/>
            <person name="Wu L."/>
            <person name="Ma J."/>
        </authorList>
    </citation>
    <scope>NUCLEOTIDE SEQUENCE [LARGE SCALE GENOMIC DNA]</scope>
    <source>
        <strain evidence="13 14">JCM 13316</strain>
    </source>
</reference>
<comment type="catalytic activity">
    <reaction evidence="1 11">
        <text>AMP + diphosphate = 5-phospho-alpha-D-ribose 1-diphosphate + adenine</text>
        <dbReference type="Rhea" id="RHEA:16609"/>
        <dbReference type="ChEBI" id="CHEBI:16708"/>
        <dbReference type="ChEBI" id="CHEBI:33019"/>
        <dbReference type="ChEBI" id="CHEBI:58017"/>
        <dbReference type="ChEBI" id="CHEBI:456215"/>
        <dbReference type="EC" id="2.4.2.7"/>
    </reaction>
</comment>
<dbReference type="Gene3D" id="3.40.50.2020">
    <property type="match status" value="1"/>
</dbReference>
<dbReference type="Pfam" id="PF00156">
    <property type="entry name" value="Pribosyltran"/>
    <property type="match status" value="1"/>
</dbReference>
<evidence type="ECO:0000313" key="13">
    <source>
        <dbReference type="EMBL" id="GAA1923821.1"/>
    </source>
</evidence>
<dbReference type="SUPFAM" id="SSF53271">
    <property type="entry name" value="PRTase-like"/>
    <property type="match status" value="1"/>
</dbReference>
<evidence type="ECO:0000256" key="11">
    <source>
        <dbReference type="HAMAP-Rule" id="MF_00004"/>
    </source>
</evidence>
<keyword evidence="10 11" id="KW-0660">Purine salvage</keyword>
<dbReference type="InterPro" id="IPR050054">
    <property type="entry name" value="UPRTase/APRTase"/>
</dbReference>
<dbReference type="HAMAP" id="MF_00004">
    <property type="entry name" value="Aden_phosphoribosyltr"/>
    <property type="match status" value="1"/>
</dbReference>
<name>A0ABN2PK56_9MICC</name>
<keyword evidence="8 11" id="KW-0328">Glycosyltransferase</keyword>
<dbReference type="Proteomes" id="UP001500784">
    <property type="component" value="Unassembled WGS sequence"/>
</dbReference>
<evidence type="ECO:0000256" key="8">
    <source>
        <dbReference type="ARBA" id="ARBA00022676"/>
    </source>
</evidence>
<proteinExistence type="inferred from homology"/>
<organism evidence="13 14">
    <name type="scientific">Arthrobacter gandavensis</name>
    <dbReference type="NCBI Taxonomy" id="169960"/>
    <lineage>
        <taxon>Bacteria</taxon>
        <taxon>Bacillati</taxon>
        <taxon>Actinomycetota</taxon>
        <taxon>Actinomycetes</taxon>
        <taxon>Micrococcales</taxon>
        <taxon>Micrococcaceae</taxon>
        <taxon>Arthrobacter</taxon>
    </lineage>
</organism>
<comment type="function">
    <text evidence="2 11">Catalyzes a salvage reaction resulting in the formation of AMP, that is energically less costly than de novo synthesis.</text>
</comment>
<evidence type="ECO:0000313" key="14">
    <source>
        <dbReference type="Proteomes" id="UP001500784"/>
    </source>
</evidence>
<dbReference type="InterPro" id="IPR029057">
    <property type="entry name" value="PRTase-like"/>
</dbReference>
<evidence type="ECO:0000256" key="10">
    <source>
        <dbReference type="ARBA" id="ARBA00022726"/>
    </source>
</evidence>
<keyword evidence="7 11" id="KW-0963">Cytoplasm</keyword>
<evidence type="ECO:0000256" key="9">
    <source>
        <dbReference type="ARBA" id="ARBA00022679"/>
    </source>
</evidence>
<evidence type="ECO:0000256" key="5">
    <source>
        <dbReference type="ARBA" id="ARBA00008391"/>
    </source>
</evidence>
<keyword evidence="14" id="KW-1185">Reference proteome</keyword>
<comment type="subunit">
    <text evidence="11">Homodimer.</text>
</comment>
<dbReference type="PANTHER" id="PTHR32315:SF3">
    <property type="entry name" value="ADENINE PHOSPHORIBOSYLTRANSFERASE"/>
    <property type="match status" value="1"/>
</dbReference>